<evidence type="ECO:0000313" key="2">
    <source>
        <dbReference type="EMBL" id="RHZ87411.1"/>
    </source>
</evidence>
<gene>
    <name evidence="2" type="ORF">Glove_35g9</name>
</gene>
<keyword evidence="1" id="KW-1133">Transmembrane helix</keyword>
<protein>
    <submittedName>
        <fullName evidence="2">Uncharacterized protein</fullName>
    </submittedName>
</protein>
<keyword evidence="1" id="KW-0472">Membrane</keyword>
<reference evidence="2 3" key="1">
    <citation type="submission" date="2018-08" db="EMBL/GenBank/DDBJ databases">
        <title>Genome and evolution of the arbuscular mycorrhizal fungus Diversispora epigaea (formerly Glomus versiforme) and its bacterial endosymbionts.</title>
        <authorList>
            <person name="Sun X."/>
            <person name="Fei Z."/>
            <person name="Harrison M."/>
        </authorList>
    </citation>
    <scope>NUCLEOTIDE SEQUENCE [LARGE SCALE GENOMIC DNA]</scope>
    <source>
        <strain evidence="2 3">IT104</strain>
    </source>
</reference>
<comment type="caution">
    <text evidence="2">The sequence shown here is derived from an EMBL/GenBank/DDBJ whole genome shotgun (WGS) entry which is preliminary data.</text>
</comment>
<dbReference type="Proteomes" id="UP000266861">
    <property type="component" value="Unassembled WGS sequence"/>
</dbReference>
<organism evidence="2 3">
    <name type="scientific">Diversispora epigaea</name>
    <dbReference type="NCBI Taxonomy" id="1348612"/>
    <lineage>
        <taxon>Eukaryota</taxon>
        <taxon>Fungi</taxon>
        <taxon>Fungi incertae sedis</taxon>
        <taxon>Mucoromycota</taxon>
        <taxon>Glomeromycotina</taxon>
        <taxon>Glomeromycetes</taxon>
        <taxon>Diversisporales</taxon>
        <taxon>Diversisporaceae</taxon>
        <taxon>Diversispora</taxon>
    </lineage>
</organism>
<sequence>MHKLLVFGIWDLGFGISAKNTNYNLGFGISAFGISAFGFRIWAAGIFHTTSVNLCAVELCPLCRAKQFEGSGTILEKERTGKQNLYRRNATRDIRKQGHLLRKIINEKLEKRSVSQVEEEGSPIKSTNHMANITLYTQENNVLERLTRQEDQIKPQKAFGGKEQLSELDDNYNLIDQEII</sequence>
<keyword evidence="3" id="KW-1185">Reference proteome</keyword>
<accession>A0A397JH98</accession>
<evidence type="ECO:0000313" key="3">
    <source>
        <dbReference type="Proteomes" id="UP000266861"/>
    </source>
</evidence>
<proteinExistence type="predicted"/>
<name>A0A397JH98_9GLOM</name>
<keyword evidence="1" id="KW-0812">Transmembrane</keyword>
<evidence type="ECO:0000256" key="1">
    <source>
        <dbReference type="SAM" id="Phobius"/>
    </source>
</evidence>
<dbReference type="AlphaFoldDB" id="A0A397JH98"/>
<feature type="transmembrane region" description="Helical" evidence="1">
    <location>
        <begin position="25"/>
        <end position="43"/>
    </location>
</feature>
<dbReference type="EMBL" id="PQFF01000033">
    <property type="protein sequence ID" value="RHZ87411.1"/>
    <property type="molecule type" value="Genomic_DNA"/>
</dbReference>
<dbReference type="OrthoDB" id="2428129at2759"/>